<dbReference type="InterPro" id="IPR042047">
    <property type="entry name" value="SleB_dom1"/>
</dbReference>
<dbReference type="Proteomes" id="UP001652442">
    <property type="component" value="Unassembled WGS sequence"/>
</dbReference>
<dbReference type="InterPro" id="IPR003646">
    <property type="entry name" value="SH3-like_bac-type"/>
</dbReference>
<feature type="signal peptide" evidence="2">
    <location>
        <begin position="1"/>
        <end position="25"/>
    </location>
</feature>
<dbReference type="Gene3D" id="2.30.30.40">
    <property type="entry name" value="SH3 Domains"/>
    <property type="match status" value="2"/>
</dbReference>
<keyword evidence="2" id="KW-0732">Signal</keyword>
<feature type="domain" description="SH3b" evidence="3">
    <location>
        <begin position="226"/>
        <end position="291"/>
    </location>
</feature>
<evidence type="ECO:0000256" key="2">
    <source>
        <dbReference type="SAM" id="SignalP"/>
    </source>
</evidence>
<evidence type="ECO:0000259" key="3">
    <source>
        <dbReference type="PROSITE" id="PS51781"/>
    </source>
</evidence>
<dbReference type="PROSITE" id="PS51781">
    <property type="entry name" value="SH3B"/>
    <property type="match status" value="2"/>
</dbReference>
<gene>
    <name evidence="4" type="ORF">OCV88_06070</name>
</gene>
<reference evidence="4 5" key="1">
    <citation type="journal article" date="2021" name="ISME Commun">
        <title>Automated analysis of genomic sequences facilitates high-throughput and comprehensive description of bacteria.</title>
        <authorList>
            <person name="Hitch T.C.A."/>
        </authorList>
    </citation>
    <scope>NUCLEOTIDE SEQUENCE [LARGE SCALE GENOMIC DNA]</scope>
    <source>
        <strain evidence="4 5">Sanger_109</strain>
    </source>
</reference>
<dbReference type="Pfam" id="PF08239">
    <property type="entry name" value="SH3_3"/>
    <property type="match status" value="2"/>
</dbReference>
<dbReference type="EMBL" id="JAOQJQ010000002">
    <property type="protein sequence ID" value="MCU6761907.1"/>
    <property type="molecule type" value="Genomic_DNA"/>
</dbReference>
<dbReference type="Gene3D" id="1.10.10.2520">
    <property type="entry name" value="Cell wall hydrolase SleB, domain 1"/>
    <property type="match status" value="1"/>
</dbReference>
<dbReference type="Pfam" id="PF07486">
    <property type="entry name" value="Hydrolase_2"/>
    <property type="match status" value="1"/>
</dbReference>
<evidence type="ECO:0000256" key="1">
    <source>
        <dbReference type="SAM" id="Coils"/>
    </source>
</evidence>
<feature type="chain" id="PRO_5046585563" evidence="2">
    <location>
        <begin position="26"/>
        <end position="457"/>
    </location>
</feature>
<dbReference type="InterPro" id="IPR052354">
    <property type="entry name" value="Cell_Wall_Dynamics_Protein"/>
</dbReference>
<comment type="caution">
    <text evidence="4">The sequence shown here is derived from an EMBL/GenBank/DDBJ whole genome shotgun (WGS) entry which is preliminary data.</text>
</comment>
<name>A0ABT2TIH5_9FIRM</name>
<dbReference type="PANTHER" id="PTHR34408:SF1">
    <property type="entry name" value="GLYCOSYL HYDROLASE FAMILY 19 DOMAIN-CONTAINING PROTEIN HI_1415"/>
    <property type="match status" value="1"/>
</dbReference>
<dbReference type="RefSeq" id="WP_262590816.1">
    <property type="nucleotide sequence ID" value="NZ_JAOQJQ010000002.1"/>
</dbReference>
<sequence>MNKSRRVLEGGIVTAALAITTVATAVSGNVKDTSQSSKQANNEAVFLAGHNTAGNAEEKIAVAADKSDTQQAIINNSEKKLVTAEFETVKQSDGASENEMDAGNALEADDIQGEVADSMFFAVQQKAVVEDHLDTGAAQKPQQNQEEKSEWDKRLMADVEDNLNVRSEASEESEVIGKLYKGSAAEVVETGDSWSKIKSGNVEGYVKNEFCVFGDEAETLADKVCTTYAKSTAEGLRVREKADTDSKVFTVLNKGEKLTVDKKAEEAEGWVAVKYNGKTAYISDDYSEVSQQIGKAMTLEEEQKMIEKQEAKKRAAEAAKQKQLQASQGSGTSVKTVSVKKGTGVSSSVDDVTLLAALIYCEAGAEPYAGKLAVGAVVVNRVQSSAYPNTISGVIYQRGQFGPASSGKLAKILAKGAPDSCYKAAREALSGVDNTGGAIGFHAGKGSGTVIGNQTFF</sequence>
<keyword evidence="5" id="KW-1185">Reference proteome</keyword>
<dbReference type="PANTHER" id="PTHR34408">
    <property type="entry name" value="FAMILY PROTEIN, PUTATIVE-RELATED"/>
    <property type="match status" value="1"/>
</dbReference>
<organism evidence="4 5">
    <name type="scientific">Brotonthovivens ammoniilytica</name>
    <dbReference type="NCBI Taxonomy" id="2981725"/>
    <lineage>
        <taxon>Bacteria</taxon>
        <taxon>Bacillati</taxon>
        <taxon>Bacillota</taxon>
        <taxon>Clostridia</taxon>
        <taxon>Lachnospirales</taxon>
        <taxon>Lachnospiraceae</taxon>
        <taxon>Brotonthovivens</taxon>
    </lineage>
</organism>
<dbReference type="InterPro" id="IPR011105">
    <property type="entry name" value="Cell_wall_hydrolase_SleB"/>
</dbReference>
<proteinExistence type="predicted"/>
<feature type="coiled-coil region" evidence="1">
    <location>
        <begin position="299"/>
        <end position="326"/>
    </location>
</feature>
<accession>A0ABT2TIH5</accession>
<keyword evidence="1" id="KW-0175">Coiled coil</keyword>
<dbReference type="SMART" id="SM00287">
    <property type="entry name" value="SH3b"/>
    <property type="match status" value="2"/>
</dbReference>
<protein>
    <submittedName>
        <fullName evidence="4">SH3 domain-containing protein</fullName>
    </submittedName>
</protein>
<evidence type="ECO:0000313" key="4">
    <source>
        <dbReference type="EMBL" id="MCU6761907.1"/>
    </source>
</evidence>
<evidence type="ECO:0000313" key="5">
    <source>
        <dbReference type="Proteomes" id="UP001652442"/>
    </source>
</evidence>
<feature type="domain" description="SH3b" evidence="3">
    <location>
        <begin position="150"/>
        <end position="215"/>
    </location>
</feature>